<feature type="DNA-binding region" description="H-T-H motif" evidence="4">
    <location>
        <begin position="28"/>
        <end position="47"/>
    </location>
</feature>
<keyword evidence="3" id="KW-0804">Transcription</keyword>
<protein>
    <recommendedName>
        <fullName evidence="5">HTH tetR-type domain-containing protein</fullName>
    </recommendedName>
</protein>
<evidence type="ECO:0000313" key="8">
    <source>
        <dbReference type="Proteomes" id="UP000037843"/>
    </source>
</evidence>
<reference evidence="8 9" key="1">
    <citation type="submission" date="2015-09" db="EMBL/GenBank/DDBJ databases">
        <title>Genome Sequences of Mycobacterium immunogenum Isolates, Recuperated from a Chloraminated Drinking Water Distribution System Simulator Subjected to Episodes of Nitrification.</title>
        <authorList>
            <person name="Gomez-Alvarez V."/>
            <person name="Revetta R.P."/>
        </authorList>
    </citation>
    <scope>NUCLEOTIDE SEQUENCE [LARGE SCALE GENOMIC DNA]</scope>
    <source>
        <strain evidence="6 8">H008</strain>
        <strain evidence="7 9">H076</strain>
    </source>
</reference>
<dbReference type="EMBL" id="LJFO01000001">
    <property type="protein sequence ID" value="KPG18195.1"/>
    <property type="molecule type" value="Genomic_DNA"/>
</dbReference>
<keyword evidence="9" id="KW-1185">Reference proteome</keyword>
<dbReference type="GO" id="GO:0003700">
    <property type="term" value="F:DNA-binding transcription factor activity"/>
    <property type="evidence" value="ECO:0007669"/>
    <property type="project" value="TreeGrafter"/>
</dbReference>
<dbReference type="OrthoDB" id="9795011at2"/>
<dbReference type="PROSITE" id="PS50977">
    <property type="entry name" value="HTH_TETR_2"/>
    <property type="match status" value="1"/>
</dbReference>
<evidence type="ECO:0000256" key="1">
    <source>
        <dbReference type="ARBA" id="ARBA00023015"/>
    </source>
</evidence>
<evidence type="ECO:0000256" key="3">
    <source>
        <dbReference type="ARBA" id="ARBA00023163"/>
    </source>
</evidence>
<keyword evidence="1" id="KW-0805">Transcription regulation</keyword>
<dbReference type="PANTHER" id="PTHR30055:SF234">
    <property type="entry name" value="HTH-TYPE TRANSCRIPTIONAL REGULATOR BETI"/>
    <property type="match status" value="1"/>
</dbReference>
<dbReference type="Gene3D" id="1.10.357.10">
    <property type="entry name" value="Tetracycline Repressor, domain 2"/>
    <property type="match status" value="1"/>
</dbReference>
<dbReference type="InterPro" id="IPR036271">
    <property type="entry name" value="Tet_transcr_reg_TetR-rel_C_sf"/>
</dbReference>
<dbReference type="PANTHER" id="PTHR30055">
    <property type="entry name" value="HTH-TYPE TRANSCRIPTIONAL REGULATOR RUTR"/>
    <property type="match status" value="1"/>
</dbReference>
<dbReference type="Proteomes" id="UP000037962">
    <property type="component" value="Unassembled WGS sequence"/>
</dbReference>
<accession>A0A7V8RYX7</accession>
<dbReference type="Pfam" id="PF21597">
    <property type="entry name" value="TetR_C_43"/>
    <property type="match status" value="1"/>
</dbReference>
<evidence type="ECO:0000259" key="5">
    <source>
        <dbReference type="PROSITE" id="PS50977"/>
    </source>
</evidence>
<dbReference type="SUPFAM" id="SSF46689">
    <property type="entry name" value="Homeodomain-like"/>
    <property type="match status" value="1"/>
</dbReference>
<evidence type="ECO:0000313" key="6">
    <source>
        <dbReference type="EMBL" id="KPG18195.1"/>
    </source>
</evidence>
<proteinExistence type="predicted"/>
<organism evidence="6 8">
    <name type="scientific">Mycobacteroides immunogenum</name>
    <dbReference type="NCBI Taxonomy" id="83262"/>
    <lineage>
        <taxon>Bacteria</taxon>
        <taxon>Bacillati</taxon>
        <taxon>Actinomycetota</taxon>
        <taxon>Actinomycetes</taxon>
        <taxon>Mycobacteriales</taxon>
        <taxon>Mycobacteriaceae</taxon>
        <taxon>Mycobacteroides</taxon>
    </lineage>
</organism>
<feature type="domain" description="HTH tetR-type" evidence="5">
    <location>
        <begin position="6"/>
        <end position="65"/>
    </location>
</feature>
<dbReference type="InterPro" id="IPR001647">
    <property type="entry name" value="HTH_TetR"/>
</dbReference>
<dbReference type="EMBL" id="LJFS01000001">
    <property type="protein sequence ID" value="KPG37552.1"/>
    <property type="molecule type" value="Genomic_DNA"/>
</dbReference>
<dbReference type="SUPFAM" id="SSF48498">
    <property type="entry name" value="Tetracyclin repressor-like, C-terminal domain"/>
    <property type="match status" value="1"/>
</dbReference>
<evidence type="ECO:0000313" key="7">
    <source>
        <dbReference type="EMBL" id="KPG37552.1"/>
    </source>
</evidence>
<dbReference type="Pfam" id="PF00440">
    <property type="entry name" value="TetR_N"/>
    <property type="match status" value="1"/>
</dbReference>
<sequence length="220" mass="23239">MRADAARNRRRILDAARDVFLAQGLDAPLDAIVRRAGVGPGTLYRRYADREALVRDLTGDLLVRLEGVAEAAVAGGDDAFAALRRFLHGAAELRIGAVMPVLLEGLVVDDELVRIRTRTASTVGALIDAAHQSGRLRRDVGMGDLILLSIRLARPLPGGLDRLDVGGDLLHRHLDLALDGLDAAAAPKSATAPAQGTRLSFDDLVAAADRPAVADDAGRP</sequence>
<keyword evidence="2 4" id="KW-0238">DNA-binding</keyword>
<evidence type="ECO:0000256" key="2">
    <source>
        <dbReference type="ARBA" id="ARBA00023125"/>
    </source>
</evidence>
<comment type="caution">
    <text evidence="6">The sequence shown here is derived from an EMBL/GenBank/DDBJ whole genome shotgun (WGS) entry which is preliminary data.</text>
</comment>
<name>A0A7V8RYX7_9MYCO</name>
<dbReference type="RefSeq" id="WP_043078261.1">
    <property type="nucleotide sequence ID" value="NZ_CP011530.1"/>
</dbReference>
<gene>
    <name evidence="6" type="ORF">AN908_00865</name>
    <name evidence="7" type="ORF">AN912_00710</name>
</gene>
<evidence type="ECO:0000313" key="9">
    <source>
        <dbReference type="Proteomes" id="UP000037962"/>
    </source>
</evidence>
<dbReference type="GeneID" id="45767557"/>
<dbReference type="InterPro" id="IPR050109">
    <property type="entry name" value="HTH-type_TetR-like_transc_reg"/>
</dbReference>
<dbReference type="GO" id="GO:0000976">
    <property type="term" value="F:transcription cis-regulatory region binding"/>
    <property type="evidence" value="ECO:0007669"/>
    <property type="project" value="TreeGrafter"/>
</dbReference>
<dbReference type="InterPro" id="IPR009057">
    <property type="entry name" value="Homeodomain-like_sf"/>
</dbReference>
<dbReference type="PRINTS" id="PR00455">
    <property type="entry name" value="HTHTETR"/>
</dbReference>
<dbReference type="InterPro" id="IPR049445">
    <property type="entry name" value="TetR_SbtR-like_C"/>
</dbReference>
<evidence type="ECO:0000256" key="4">
    <source>
        <dbReference type="PROSITE-ProRule" id="PRU00335"/>
    </source>
</evidence>
<dbReference type="KEGG" id="miz:BAB75_27190"/>
<dbReference type="Proteomes" id="UP000037843">
    <property type="component" value="Unassembled WGS sequence"/>
</dbReference>
<dbReference type="AlphaFoldDB" id="A0A7V8RYX7"/>